<dbReference type="InterPro" id="IPR029044">
    <property type="entry name" value="Nucleotide-diphossugar_trans"/>
</dbReference>
<dbReference type="PANTHER" id="PTHR43867:SF4">
    <property type="entry name" value="BETA-(1-3)-GLUCOSYL TRANSFERASE"/>
    <property type="match status" value="1"/>
</dbReference>
<evidence type="ECO:0000256" key="11">
    <source>
        <dbReference type="ARBA" id="ARBA00078564"/>
    </source>
</evidence>
<keyword evidence="5" id="KW-0460">Magnesium</keyword>
<evidence type="ECO:0000256" key="5">
    <source>
        <dbReference type="ARBA" id="ARBA00022842"/>
    </source>
</evidence>
<dbReference type="AlphaFoldDB" id="A0A653A0I6"/>
<protein>
    <recommendedName>
        <fullName evidence="10">Beta-monoglucosyldiacylglycerol synthase</fullName>
        <ecNumber evidence="9">2.4.1.336</ecNumber>
    </recommendedName>
    <alternativeName>
        <fullName evidence="11">UDP-glucose:1,2-diacylglycerol 3-beta-D-glucosyltransferase</fullName>
    </alternativeName>
</protein>
<dbReference type="PANTHER" id="PTHR43867">
    <property type="entry name" value="CELLULOSE SYNTHASE CATALYTIC SUBUNIT A [UDP-FORMING]"/>
    <property type="match status" value="1"/>
</dbReference>
<feature type="transmembrane region" description="Helical" evidence="13">
    <location>
        <begin position="377"/>
        <end position="403"/>
    </location>
</feature>
<evidence type="ECO:0000256" key="7">
    <source>
        <dbReference type="ARBA" id="ARBA00023136"/>
    </source>
</evidence>
<sequence>MGILLFCGMVGVILVLLTESHEWAEAIWITGRRRAIEPIVDCPDADLPFVSIHVPAYNEPPEMLKQTLDALATLDYPRFEVIVIDNNTKDPDIWRPVEAHCRELGPRFRFFHVDPLAGFKAGALNFALRQTAPEARVIGVIDSDYWVDPQWLRALAPHFRGDAYALVQAPQDYRDEHESLFKFMCYAEYRGFFYIGMITRNERNAIIQHGTMTLVLKNVLEEVGGWSEWCITEDAELGLRIFEEGYQGTYIPQSFGKGVMPDSFQDYRKQRFRWAYGAIQILRRHCGLICGLRKSRLTWGQRYHFLAGWLPWITDGLNLVFNLGAIAWSAAMIINPRKIDSPLMELSLLPLAFFAFKAAKMLYLYRTRVNATLRQTAAAALAGLALSHTIAKAVITGFFTSGLPFFRTPKWSRKNAFFQTLASAWQEAGLALVLWGSAVGVHLSKPIRDPDLNLWIVVLLVQSLPYCCAVIVAFISSLGKPSAAVPSGETEERRVHGRQSCSRETRP</sequence>
<dbReference type="FunFam" id="3.90.550.10:FF:000164">
    <property type="entry name" value="Beta-(1-3)-glucosyl transferase"/>
    <property type="match status" value="1"/>
</dbReference>
<evidence type="ECO:0000256" key="4">
    <source>
        <dbReference type="ARBA" id="ARBA00022692"/>
    </source>
</evidence>
<evidence type="ECO:0000256" key="6">
    <source>
        <dbReference type="ARBA" id="ARBA00022989"/>
    </source>
</evidence>
<dbReference type="Pfam" id="PF13641">
    <property type="entry name" value="Glyco_tranf_2_3"/>
    <property type="match status" value="1"/>
</dbReference>
<dbReference type="GO" id="GO:0005886">
    <property type="term" value="C:plasma membrane"/>
    <property type="evidence" value="ECO:0007669"/>
    <property type="project" value="TreeGrafter"/>
</dbReference>
<keyword evidence="4 13" id="KW-0812">Transmembrane</keyword>
<organism evidence="14">
    <name type="scientific">Uncultured Desulfatiglans sp</name>
    <dbReference type="NCBI Taxonomy" id="1748965"/>
    <lineage>
        <taxon>Bacteria</taxon>
        <taxon>Pseudomonadati</taxon>
        <taxon>Thermodesulfobacteriota</taxon>
        <taxon>Desulfobacteria</taxon>
        <taxon>Desulfatiglandales</taxon>
        <taxon>Desulfatiglandaceae</taxon>
        <taxon>Desulfatiglans</taxon>
        <taxon>environmental samples</taxon>
    </lineage>
</organism>
<keyword evidence="6 13" id="KW-1133">Transmembrane helix</keyword>
<dbReference type="EMBL" id="UPXX01000003">
    <property type="protein sequence ID" value="VBB41547.1"/>
    <property type="molecule type" value="Genomic_DNA"/>
</dbReference>
<evidence type="ECO:0000313" key="14">
    <source>
        <dbReference type="EMBL" id="VBB41547.1"/>
    </source>
</evidence>
<dbReference type="InterPro" id="IPR050321">
    <property type="entry name" value="Glycosyltr_2/OpgH_subfam"/>
</dbReference>
<feature type="transmembrane region" description="Helical" evidence="13">
    <location>
        <begin position="346"/>
        <end position="365"/>
    </location>
</feature>
<dbReference type="SUPFAM" id="SSF53448">
    <property type="entry name" value="Nucleotide-diphospho-sugar transferases"/>
    <property type="match status" value="1"/>
</dbReference>
<evidence type="ECO:0000256" key="2">
    <source>
        <dbReference type="ARBA" id="ARBA00022676"/>
    </source>
</evidence>
<evidence type="ECO:0000256" key="1">
    <source>
        <dbReference type="ARBA" id="ARBA00004141"/>
    </source>
</evidence>
<feature type="region of interest" description="Disordered" evidence="12">
    <location>
        <begin position="482"/>
        <end position="507"/>
    </location>
</feature>
<evidence type="ECO:0000256" key="9">
    <source>
        <dbReference type="ARBA" id="ARBA00066964"/>
    </source>
</evidence>
<keyword evidence="2" id="KW-0328">Glycosyltransferase</keyword>
<evidence type="ECO:0000256" key="8">
    <source>
        <dbReference type="ARBA" id="ARBA00053004"/>
    </source>
</evidence>
<comment type="subcellular location">
    <subcellularLocation>
        <location evidence="1">Membrane</location>
        <topology evidence="1">Multi-pass membrane protein</topology>
    </subcellularLocation>
</comment>
<reference evidence="14" key="1">
    <citation type="submission" date="2018-07" db="EMBL/GenBank/DDBJ databases">
        <authorList>
            <consortium name="Genoscope - CEA"/>
            <person name="William W."/>
        </authorList>
    </citation>
    <scope>NUCLEOTIDE SEQUENCE</scope>
    <source>
        <strain evidence="14">IK1</strain>
    </source>
</reference>
<feature type="transmembrane region" description="Helical" evidence="13">
    <location>
        <begin position="455"/>
        <end position="475"/>
    </location>
</feature>
<dbReference type="Gene3D" id="3.90.550.10">
    <property type="entry name" value="Spore Coat Polysaccharide Biosynthesis Protein SpsA, Chain A"/>
    <property type="match status" value="1"/>
</dbReference>
<evidence type="ECO:0000256" key="3">
    <source>
        <dbReference type="ARBA" id="ARBA00022679"/>
    </source>
</evidence>
<evidence type="ECO:0000256" key="13">
    <source>
        <dbReference type="SAM" id="Phobius"/>
    </source>
</evidence>
<comment type="catalytic activity">
    <reaction evidence="8">
        <text>a 1,2-diacyl-sn-glycerol + UDP-alpha-D-glucose = a 1,2-diacyl-3-O-(beta-D-glucopyranosyl)-sn-glycerol + UDP + H(+)</text>
        <dbReference type="Rhea" id="RHEA:17285"/>
        <dbReference type="ChEBI" id="CHEBI:15378"/>
        <dbReference type="ChEBI" id="CHEBI:17815"/>
        <dbReference type="ChEBI" id="CHEBI:58223"/>
        <dbReference type="ChEBI" id="CHEBI:58885"/>
        <dbReference type="ChEBI" id="CHEBI:75799"/>
        <dbReference type="EC" id="2.4.1.336"/>
    </reaction>
</comment>
<name>A0A653A0I6_UNCDX</name>
<evidence type="ECO:0000256" key="12">
    <source>
        <dbReference type="SAM" id="MobiDB-lite"/>
    </source>
</evidence>
<keyword evidence="3" id="KW-0808">Transferase</keyword>
<gene>
    <name evidence="14" type="ORF">TRIP_B110112</name>
</gene>
<keyword evidence="7 13" id="KW-0472">Membrane</keyword>
<proteinExistence type="predicted"/>
<dbReference type="GO" id="GO:0016758">
    <property type="term" value="F:hexosyltransferase activity"/>
    <property type="evidence" value="ECO:0007669"/>
    <property type="project" value="TreeGrafter"/>
</dbReference>
<dbReference type="EC" id="2.4.1.336" evidence="9"/>
<evidence type="ECO:0000256" key="10">
    <source>
        <dbReference type="ARBA" id="ARBA00068721"/>
    </source>
</evidence>
<accession>A0A653A0I6</accession>
<feature type="transmembrane region" description="Helical" evidence="13">
    <location>
        <begin position="424"/>
        <end position="443"/>
    </location>
</feature>